<proteinExistence type="predicted"/>
<evidence type="ECO:0000256" key="1">
    <source>
        <dbReference type="SAM" id="Phobius"/>
    </source>
</evidence>
<reference evidence="2" key="1">
    <citation type="journal article" date="2020" name="Stud. Mycol.">
        <title>101 Dothideomycetes genomes: a test case for predicting lifestyles and emergence of pathogens.</title>
        <authorList>
            <person name="Haridas S."/>
            <person name="Albert R."/>
            <person name="Binder M."/>
            <person name="Bloem J."/>
            <person name="Labutti K."/>
            <person name="Salamov A."/>
            <person name="Andreopoulos B."/>
            <person name="Baker S."/>
            <person name="Barry K."/>
            <person name="Bills G."/>
            <person name="Bluhm B."/>
            <person name="Cannon C."/>
            <person name="Castanera R."/>
            <person name="Culley D."/>
            <person name="Daum C."/>
            <person name="Ezra D."/>
            <person name="Gonzalez J."/>
            <person name="Henrissat B."/>
            <person name="Kuo A."/>
            <person name="Liang C."/>
            <person name="Lipzen A."/>
            <person name="Lutzoni F."/>
            <person name="Magnuson J."/>
            <person name="Mondo S."/>
            <person name="Nolan M."/>
            <person name="Ohm R."/>
            <person name="Pangilinan J."/>
            <person name="Park H.-J."/>
            <person name="Ramirez L."/>
            <person name="Alfaro M."/>
            <person name="Sun H."/>
            <person name="Tritt A."/>
            <person name="Yoshinaga Y."/>
            <person name="Zwiers L.-H."/>
            <person name="Turgeon B."/>
            <person name="Goodwin S."/>
            <person name="Spatafora J."/>
            <person name="Crous P."/>
            <person name="Grigoriev I."/>
        </authorList>
    </citation>
    <scope>NUCLEOTIDE SEQUENCE</scope>
    <source>
        <strain evidence="2">CBS 122367</strain>
    </source>
</reference>
<dbReference type="InterPro" id="IPR050327">
    <property type="entry name" value="Proton-linked_MCT"/>
</dbReference>
<feature type="transmembrane region" description="Helical" evidence="1">
    <location>
        <begin position="149"/>
        <end position="167"/>
    </location>
</feature>
<name>A0A6G1IU75_9PLEO</name>
<dbReference type="InterPro" id="IPR036259">
    <property type="entry name" value="MFS_trans_sf"/>
</dbReference>
<dbReference type="EMBL" id="MU005590">
    <property type="protein sequence ID" value="KAF2681794.1"/>
    <property type="molecule type" value="Genomic_DNA"/>
</dbReference>
<accession>A0A6G1IU75</accession>
<keyword evidence="1" id="KW-1133">Transmembrane helix</keyword>
<sequence>MMLSLCKSYWHFMLVQGVLMDASMSLLQFPAMTGVSQYFDKKRASALGLVIAGSSIGGSDIGFAWSVRVTGFVAMPCMAFACPVRFTNCSPVFHVMGMFTPLFFIPTYTGYHRADPTLVSYLLAILNAASTFGRIIPGVLADKYGRLNIFALGGIFSHASGIIILCLDNANSTAGGAIISGTSAAFSIYVPDVRDFGTWMGQDLRLLHFSVT</sequence>
<dbReference type="SUPFAM" id="SSF103473">
    <property type="entry name" value="MFS general substrate transporter"/>
    <property type="match status" value="1"/>
</dbReference>
<evidence type="ECO:0000313" key="2">
    <source>
        <dbReference type="EMBL" id="KAF2681794.1"/>
    </source>
</evidence>
<feature type="transmembrane region" description="Helical" evidence="1">
    <location>
        <begin position="44"/>
        <end position="65"/>
    </location>
</feature>
<dbReference type="OrthoDB" id="5667at2759"/>
<organism evidence="2 3">
    <name type="scientific">Lentithecium fluviatile CBS 122367</name>
    <dbReference type="NCBI Taxonomy" id="1168545"/>
    <lineage>
        <taxon>Eukaryota</taxon>
        <taxon>Fungi</taxon>
        <taxon>Dikarya</taxon>
        <taxon>Ascomycota</taxon>
        <taxon>Pezizomycotina</taxon>
        <taxon>Dothideomycetes</taxon>
        <taxon>Pleosporomycetidae</taxon>
        <taxon>Pleosporales</taxon>
        <taxon>Massarineae</taxon>
        <taxon>Lentitheciaceae</taxon>
        <taxon>Lentithecium</taxon>
    </lineage>
</organism>
<dbReference type="AlphaFoldDB" id="A0A6G1IU75"/>
<dbReference type="PANTHER" id="PTHR11360:SF319">
    <property type="entry name" value="MAJOR FACILITATOR SUPERFAMILY (MFS) PROFILE DOMAIN-CONTAINING PROTEIN"/>
    <property type="match status" value="1"/>
</dbReference>
<keyword evidence="1" id="KW-0812">Transmembrane</keyword>
<dbReference type="Gene3D" id="1.20.1250.20">
    <property type="entry name" value="MFS general substrate transporter like domains"/>
    <property type="match status" value="1"/>
</dbReference>
<feature type="transmembrane region" description="Helical" evidence="1">
    <location>
        <begin position="92"/>
        <end position="111"/>
    </location>
</feature>
<protein>
    <recommendedName>
        <fullName evidence="4">MFS general substrate transporter</fullName>
    </recommendedName>
</protein>
<evidence type="ECO:0000313" key="3">
    <source>
        <dbReference type="Proteomes" id="UP000799291"/>
    </source>
</evidence>
<evidence type="ECO:0008006" key="4">
    <source>
        <dbReference type="Google" id="ProtNLM"/>
    </source>
</evidence>
<feature type="transmembrane region" description="Helical" evidence="1">
    <location>
        <begin position="118"/>
        <end position="137"/>
    </location>
</feature>
<dbReference type="PANTHER" id="PTHR11360">
    <property type="entry name" value="MONOCARBOXYLATE TRANSPORTER"/>
    <property type="match status" value="1"/>
</dbReference>
<keyword evidence="1" id="KW-0472">Membrane</keyword>
<gene>
    <name evidence="2" type="ORF">K458DRAFT_444627</name>
</gene>
<keyword evidence="3" id="KW-1185">Reference proteome</keyword>
<dbReference type="Proteomes" id="UP000799291">
    <property type="component" value="Unassembled WGS sequence"/>
</dbReference>